<keyword evidence="2" id="KW-1185">Reference proteome</keyword>
<protein>
    <submittedName>
        <fullName evidence="1">Uncharacterized protein</fullName>
    </submittedName>
</protein>
<name>A0A8X6WWG8_9ARAC</name>
<comment type="caution">
    <text evidence="1">The sequence shown here is derived from an EMBL/GenBank/DDBJ whole genome shotgun (WGS) entry which is preliminary data.</text>
</comment>
<sequence length="109" mass="11960">MVPSRGSGSIGPSLASFRSMPTAAKNGFIVSADVLLKADAIPEVESNGLSPCPKLFHRSSILKWNGLPIASVRIYVCIILSSFFLRRYLLNLSCLFWKWKYVGHGTSTI</sequence>
<reference evidence="1" key="1">
    <citation type="submission" date="2020-08" db="EMBL/GenBank/DDBJ databases">
        <title>Multicomponent nature underlies the extraordinary mechanical properties of spider dragline silk.</title>
        <authorList>
            <person name="Kono N."/>
            <person name="Nakamura H."/>
            <person name="Mori M."/>
            <person name="Yoshida Y."/>
            <person name="Ohtoshi R."/>
            <person name="Malay A.D."/>
            <person name="Moran D.A.P."/>
            <person name="Tomita M."/>
            <person name="Numata K."/>
            <person name="Arakawa K."/>
        </authorList>
    </citation>
    <scope>NUCLEOTIDE SEQUENCE</scope>
</reference>
<organism evidence="1 2">
    <name type="scientific">Trichonephila inaurata madagascariensis</name>
    <dbReference type="NCBI Taxonomy" id="2747483"/>
    <lineage>
        <taxon>Eukaryota</taxon>
        <taxon>Metazoa</taxon>
        <taxon>Ecdysozoa</taxon>
        <taxon>Arthropoda</taxon>
        <taxon>Chelicerata</taxon>
        <taxon>Arachnida</taxon>
        <taxon>Araneae</taxon>
        <taxon>Araneomorphae</taxon>
        <taxon>Entelegynae</taxon>
        <taxon>Araneoidea</taxon>
        <taxon>Nephilidae</taxon>
        <taxon>Trichonephila</taxon>
        <taxon>Trichonephila inaurata</taxon>
    </lineage>
</organism>
<accession>A0A8X6WWG8</accession>
<proteinExistence type="predicted"/>
<gene>
    <name evidence="1" type="ORF">TNIN_383231</name>
</gene>
<evidence type="ECO:0000313" key="1">
    <source>
        <dbReference type="EMBL" id="GFY42639.1"/>
    </source>
</evidence>
<evidence type="ECO:0000313" key="2">
    <source>
        <dbReference type="Proteomes" id="UP000886998"/>
    </source>
</evidence>
<dbReference type="Proteomes" id="UP000886998">
    <property type="component" value="Unassembled WGS sequence"/>
</dbReference>
<dbReference type="EMBL" id="BMAV01003206">
    <property type="protein sequence ID" value="GFY42639.1"/>
    <property type="molecule type" value="Genomic_DNA"/>
</dbReference>
<dbReference type="AlphaFoldDB" id="A0A8X6WWG8"/>